<dbReference type="GO" id="GO:0032012">
    <property type="term" value="P:regulation of ARF protein signal transduction"/>
    <property type="evidence" value="ECO:0007669"/>
    <property type="project" value="InterPro"/>
</dbReference>
<evidence type="ECO:0000313" key="3">
    <source>
        <dbReference type="Proteomes" id="UP000182259"/>
    </source>
</evidence>
<sequence>MISKSPTPINPRNMAFSGGPNMFSSSTRKVAVDPITLMINECMIILLAMYKMKRWSQSGVAAILGTGDIFGEDDVMNLGLGAKESGARANGAAVAPNSNPLHSSFLQLRVILMETSDIYAVDSLTLLQPFLMAIESSTTSSHVTTLALNAITKFLDYDILSLRLKNLQNLLVQLILSLTHCRFEASDQNTDDSVLLKVLRLLEMIVDSPLSRLLPNAVVSEVIQTCLSLACNKRRSEVLRRAAEMAMVSMTIRVFLRLRELEPEHANSEEISTNYAELPADVIGSTAVEDSESALEGKEISDKLAKEQSARLRRLSGPLQASPKKNSDDVAEKQFDIVCINEFFGILISMISPSNQYQHMESTRVFALYLINTVIEVAGDDIPRHTSLMGLVSDPVSKDVLQIITTTDSPALLLAALRLFCTMAIVLHNQLKSQIELTFNLLFRSILPAETQGEDSIKGNKTVVSNRVSSSKEMIVESLSLLWTRSPQFFSLLFVEFDCDFERTDLATSFVHFLCKLALPESAFMATDNVPPICLEGVLSLIAGINDRVKGCNVAQQLPSASEHNLIVDKEKKTYFVKCTELFNKSPKKGLAALCEKGFIKDPADPKEVAEFFFHKSTRLNKKMLGEFLAKPSNIELLKHFMTLFEFDGLRVDEALRLMLKAFRLPGESQQIERIVELFAEAYVGCQSDLTSFCPHEEDQEPVTPDRDAVFVLSYSIILLNTDLHNPQVKKQMDLDAYRRNLKGVNNGKDFPEWYLSKIYSSIRDREIIMPEEHHGTDKWFDDVWHNLISSQSRYARDHGVSINDFDLPTLCQFDKLLFESIVDETVDTLIKVFKEASDDHIITKLMSSIDKCANICISYGLTDSVDMLISKLAKLTTLPDKSFLKVNPDENVRIEIPITQINIEKKNEAIFISDMAVHFGRDFKAQLSTVVLFRLIKKPDCRVTASWDSVIKIILTLFEYCLINPNLFSEFQKKLQLSPLEKVKARYTILRVKPLKESGLMSSFSSFFKGYSDDPPEPSDQEVESTLSTIDCVRSVNVPGIFDTVSKGTSEELVTFIEMILDTLPEFTPEKKRFFETEVLFLFEIAVCFSLIVNDSKVTNKVIERLTYYLKSERGINKGYCRLSVYLFLVGRQSDGSQRDSIVETLNHLHTIDKEALSANSAALNQTLFSLVDDESGLKSLIAEESYWKLLRLTGSTPERAEDVLIFVESIVKNSPEEINQENYVSFLGLLDEISSLGVVAAQYEQAKEKGKALDATEESALVRKSVELSKRSVSLTGELASTQQFVSYPLIQALAHQCFNPCREIRGHAIKVLQTTILSGTFNSDYTAAGIYEYGLFPLLTELEKDEVFHTDVNGFPDTHQQVLNLVSKVFLQFHSELPSDEQSKIWLGILDNFVTINQLNAKFQKEDVRESSSEIMKNMILVLRNELLVPEKTELWDATWKTLDPIYPGMKDELPN</sequence>
<dbReference type="InterPro" id="IPR023394">
    <property type="entry name" value="Sec7_C_sf"/>
</dbReference>
<dbReference type="GO" id="GO:0005794">
    <property type="term" value="C:Golgi apparatus"/>
    <property type="evidence" value="ECO:0007669"/>
    <property type="project" value="UniProtKB-ARBA"/>
</dbReference>
<dbReference type="Gene3D" id="1.25.10.10">
    <property type="entry name" value="Leucine-rich Repeat Variant"/>
    <property type="match status" value="1"/>
</dbReference>
<dbReference type="Pfam" id="PF12783">
    <property type="entry name" value="Sec7-like_HUS"/>
    <property type="match status" value="1"/>
</dbReference>
<organism evidence="2 3">
    <name type="scientific">Sungouiella intermedia</name>
    <dbReference type="NCBI Taxonomy" id="45354"/>
    <lineage>
        <taxon>Eukaryota</taxon>
        <taxon>Fungi</taxon>
        <taxon>Dikarya</taxon>
        <taxon>Ascomycota</taxon>
        <taxon>Saccharomycotina</taxon>
        <taxon>Pichiomycetes</taxon>
        <taxon>Metschnikowiaceae</taxon>
        <taxon>Sungouiella</taxon>
    </lineage>
</organism>
<dbReference type="Pfam" id="PF01369">
    <property type="entry name" value="Sec7"/>
    <property type="match status" value="1"/>
</dbReference>
<dbReference type="Gene3D" id="1.10.220.20">
    <property type="match status" value="1"/>
</dbReference>
<evidence type="ECO:0000259" key="1">
    <source>
        <dbReference type="PROSITE" id="PS50190"/>
    </source>
</evidence>
<evidence type="ECO:0000313" key="2">
    <source>
        <dbReference type="EMBL" id="SGZ53662.1"/>
    </source>
</evidence>
<protein>
    <submittedName>
        <fullName evidence="2">CIC11C00000004696</fullName>
    </submittedName>
</protein>
<feature type="domain" description="SEC7" evidence="1">
    <location>
        <begin position="565"/>
        <end position="766"/>
    </location>
</feature>
<proteinExistence type="predicted"/>
<dbReference type="InterPro" id="IPR032691">
    <property type="entry name" value="Mon2/Sec7/BIG1-like_HUS"/>
</dbReference>
<dbReference type="InterPro" id="IPR035999">
    <property type="entry name" value="Sec7_dom_sf"/>
</dbReference>
<dbReference type="PROSITE" id="PS50190">
    <property type="entry name" value="SEC7"/>
    <property type="match status" value="1"/>
</dbReference>
<gene>
    <name evidence="2" type="ORF">SAMEA4029009_CIC11G00000004696</name>
</gene>
<dbReference type="Pfam" id="PF23325">
    <property type="entry name" value="TPR_28"/>
    <property type="match status" value="1"/>
</dbReference>
<dbReference type="InterPro" id="IPR011989">
    <property type="entry name" value="ARM-like"/>
</dbReference>
<dbReference type="SMART" id="SM00222">
    <property type="entry name" value="Sec7"/>
    <property type="match status" value="1"/>
</dbReference>
<dbReference type="InterPro" id="IPR000904">
    <property type="entry name" value="Sec7_dom"/>
</dbReference>
<dbReference type="PANTHER" id="PTHR10663:SF388">
    <property type="entry name" value="GOLGI-SPECIFIC BREFELDIN A-RESISTANCE GUANINE NUCLEOTIDE EXCHANGE FACTOR 1"/>
    <property type="match status" value="1"/>
</dbReference>
<dbReference type="PANTHER" id="PTHR10663">
    <property type="entry name" value="GUANYL-NUCLEOTIDE EXCHANGE FACTOR"/>
    <property type="match status" value="1"/>
</dbReference>
<dbReference type="Proteomes" id="UP000182259">
    <property type="component" value="Chromosome III"/>
</dbReference>
<dbReference type="CDD" id="cd00171">
    <property type="entry name" value="Sec7"/>
    <property type="match status" value="1"/>
</dbReference>
<dbReference type="GO" id="GO:0016192">
    <property type="term" value="P:vesicle-mediated transport"/>
    <property type="evidence" value="ECO:0007669"/>
    <property type="project" value="UniProtKB-ARBA"/>
</dbReference>
<accession>A0A1L0DMN1</accession>
<name>A0A1L0DMN1_9ASCO</name>
<dbReference type="GO" id="GO:0005085">
    <property type="term" value="F:guanyl-nucleotide exchange factor activity"/>
    <property type="evidence" value="ECO:0007669"/>
    <property type="project" value="InterPro"/>
</dbReference>
<dbReference type="EMBL" id="LT635766">
    <property type="protein sequence ID" value="SGZ53662.1"/>
    <property type="molecule type" value="Genomic_DNA"/>
</dbReference>
<dbReference type="SUPFAM" id="SSF48425">
    <property type="entry name" value="Sec7 domain"/>
    <property type="match status" value="1"/>
</dbReference>
<reference evidence="2 3" key="1">
    <citation type="submission" date="2016-10" db="EMBL/GenBank/DDBJ databases">
        <authorList>
            <person name="de Groot N.N."/>
        </authorList>
    </citation>
    <scope>NUCLEOTIDE SEQUENCE [LARGE SCALE GENOMIC DNA]</scope>
    <source>
        <strain evidence="2 3">PYCC 4715</strain>
    </source>
</reference>
<dbReference type="InterPro" id="IPR056604">
    <property type="entry name" value="GBF1-like_TPR"/>
</dbReference>
<dbReference type="Gene3D" id="1.10.1000.11">
    <property type="entry name" value="Arf Nucleotide-binding Site Opener,domain 2"/>
    <property type="match status" value="1"/>
</dbReference>